<dbReference type="OrthoDB" id="2416742at2"/>
<evidence type="ECO:0000256" key="4">
    <source>
        <dbReference type="ARBA" id="ARBA00022692"/>
    </source>
</evidence>
<feature type="transmembrane region" description="Helical" evidence="7">
    <location>
        <begin position="202"/>
        <end position="222"/>
    </location>
</feature>
<dbReference type="RefSeq" id="WP_068603417.1">
    <property type="nucleotide sequence ID" value="NZ_CP011388.1"/>
</dbReference>
<keyword evidence="6 7" id="KW-0472">Membrane</keyword>
<evidence type="ECO:0000256" key="6">
    <source>
        <dbReference type="ARBA" id="ARBA00023136"/>
    </source>
</evidence>
<evidence type="ECO:0000256" key="5">
    <source>
        <dbReference type="ARBA" id="ARBA00022989"/>
    </source>
</evidence>
<evidence type="ECO:0000256" key="1">
    <source>
        <dbReference type="ARBA" id="ARBA00004651"/>
    </source>
</evidence>
<keyword evidence="4 7" id="KW-0812">Transmembrane</keyword>
<feature type="transmembrane region" description="Helical" evidence="7">
    <location>
        <begin position="6"/>
        <end position="36"/>
    </location>
</feature>
<evidence type="ECO:0000256" key="7">
    <source>
        <dbReference type="SAM" id="Phobius"/>
    </source>
</evidence>
<proteinExistence type="inferred from homology"/>
<dbReference type="Pfam" id="PF02322">
    <property type="entry name" value="Cyt_bd_oxida_II"/>
    <property type="match status" value="1"/>
</dbReference>
<feature type="transmembrane region" description="Helical" evidence="7">
    <location>
        <begin position="117"/>
        <end position="142"/>
    </location>
</feature>
<organism evidence="8 9">
    <name type="scientific">Paenibacillus swuensis</name>
    <dbReference type="NCBI Taxonomy" id="1178515"/>
    <lineage>
        <taxon>Bacteria</taxon>
        <taxon>Bacillati</taxon>
        <taxon>Bacillota</taxon>
        <taxon>Bacilli</taxon>
        <taxon>Bacillales</taxon>
        <taxon>Paenibacillaceae</taxon>
        <taxon>Paenibacillus</taxon>
    </lineage>
</organism>
<protein>
    <submittedName>
        <fullName evidence="8">Membrane protein</fullName>
    </submittedName>
</protein>
<keyword evidence="9" id="KW-1185">Reference proteome</keyword>
<dbReference type="PATRIC" id="fig|1178515.4.peg.160"/>
<sequence length="342" mass="37909">MAESTIAILLVWVIVFVYSILGSVDFGAGFWGMLFGNREGSNAGALANRFLSPTWEVTNTFLVMVVIALVGFFPTAIAMLGTALLVPVSLVLLLLLIRSTFMVYAYSSRKYGKELNIVSGVTGLLIPGLLLSILPISLGGFIDINPEGVPELHFGRLLGSVTLWAHLGFGLTTELFLASLFLSDYSSESGDRSAYLLYRKAALWLGPFTLFFAVITTFTFVPEAQWIRDGIEENFLWFIFSVLAFIFGYSALLWRQGDGTPGVPRVAFTAIIIQYAFASIGYGLSHMPFIIQPYLTVEEGFTDPATFRALLIAYIVGLLILGPAFYLFWKLFLKDKRYLRQE</sequence>
<dbReference type="InterPro" id="IPR003317">
    <property type="entry name" value="Cyt-d_oxidase_su2"/>
</dbReference>
<evidence type="ECO:0000256" key="2">
    <source>
        <dbReference type="ARBA" id="ARBA00007543"/>
    </source>
</evidence>
<evidence type="ECO:0000313" key="8">
    <source>
        <dbReference type="EMBL" id="ANE45141.1"/>
    </source>
</evidence>
<evidence type="ECO:0000313" key="9">
    <source>
        <dbReference type="Proteomes" id="UP000076927"/>
    </source>
</evidence>
<keyword evidence="3" id="KW-1003">Cell membrane</keyword>
<comment type="similarity">
    <text evidence="2">Belongs to the cytochrome ubiquinol oxidase subunit 2 family.</text>
</comment>
<feature type="transmembrane region" description="Helical" evidence="7">
    <location>
        <begin position="57"/>
        <end position="78"/>
    </location>
</feature>
<feature type="transmembrane region" description="Helical" evidence="7">
    <location>
        <begin position="266"/>
        <end position="285"/>
    </location>
</feature>
<dbReference type="STRING" id="1178515.SY83_00940"/>
<keyword evidence="5 7" id="KW-1133">Transmembrane helix</keyword>
<name>A0A172TDR1_9BACL</name>
<gene>
    <name evidence="8" type="ORF">SY83_00940</name>
</gene>
<dbReference type="Proteomes" id="UP000076927">
    <property type="component" value="Chromosome"/>
</dbReference>
<dbReference type="EMBL" id="CP011388">
    <property type="protein sequence ID" value="ANE45141.1"/>
    <property type="molecule type" value="Genomic_DNA"/>
</dbReference>
<feature type="transmembrane region" description="Helical" evidence="7">
    <location>
        <begin position="305"/>
        <end position="329"/>
    </location>
</feature>
<feature type="transmembrane region" description="Helical" evidence="7">
    <location>
        <begin position="162"/>
        <end position="182"/>
    </location>
</feature>
<accession>A0A172TDR1</accession>
<dbReference type="KEGG" id="pswu:SY83_00940"/>
<reference evidence="8 9" key="1">
    <citation type="submission" date="2015-01" db="EMBL/GenBank/DDBJ databases">
        <title>Paenibacillus swuensis/DY6/whole genome sequencing.</title>
        <authorList>
            <person name="Kim M.K."/>
            <person name="Srinivasan S."/>
            <person name="Lee J.-J."/>
        </authorList>
    </citation>
    <scope>NUCLEOTIDE SEQUENCE [LARGE SCALE GENOMIC DNA]</scope>
    <source>
        <strain evidence="8 9">DY6</strain>
    </source>
</reference>
<dbReference type="AlphaFoldDB" id="A0A172TDR1"/>
<evidence type="ECO:0000256" key="3">
    <source>
        <dbReference type="ARBA" id="ARBA00022475"/>
    </source>
</evidence>
<dbReference type="GO" id="GO:0005886">
    <property type="term" value="C:plasma membrane"/>
    <property type="evidence" value="ECO:0007669"/>
    <property type="project" value="UniProtKB-SubCell"/>
</dbReference>
<comment type="subcellular location">
    <subcellularLocation>
        <location evidence="1">Cell membrane</location>
        <topology evidence="1">Multi-pass membrane protein</topology>
    </subcellularLocation>
</comment>
<feature type="transmembrane region" description="Helical" evidence="7">
    <location>
        <begin position="234"/>
        <end position="254"/>
    </location>
</feature>